<accession>A0ABS9EGN9</accession>
<dbReference type="RefSeq" id="WP_236134199.1">
    <property type="nucleotide sequence ID" value="NZ_JAKGTH010000009.1"/>
</dbReference>
<evidence type="ECO:0000256" key="1">
    <source>
        <dbReference type="ARBA" id="ARBA00003989"/>
    </source>
</evidence>
<comment type="function">
    <text evidence="1">May be involved in the biogenesis of curli organelles.</text>
</comment>
<protein>
    <recommendedName>
        <fullName evidence="2">Curli production assembly/transport component CsgF</fullName>
    </recommendedName>
</protein>
<keyword evidence="5" id="KW-1185">Reference proteome</keyword>
<gene>
    <name evidence="4" type="ORF">L1I30_10260</name>
</gene>
<organism evidence="4 5">
    <name type="scientific">Gillisia lutea</name>
    <dbReference type="NCBI Taxonomy" id="2909668"/>
    <lineage>
        <taxon>Bacteria</taxon>
        <taxon>Pseudomonadati</taxon>
        <taxon>Bacteroidota</taxon>
        <taxon>Flavobacteriia</taxon>
        <taxon>Flavobacteriales</taxon>
        <taxon>Flavobacteriaceae</taxon>
        <taxon>Gillisia</taxon>
    </lineage>
</organism>
<dbReference type="PROSITE" id="PS51257">
    <property type="entry name" value="PROKAR_LIPOPROTEIN"/>
    <property type="match status" value="1"/>
</dbReference>
<dbReference type="EMBL" id="JAKGTH010000009">
    <property type="protein sequence ID" value="MCF4102050.1"/>
    <property type="molecule type" value="Genomic_DNA"/>
</dbReference>
<name>A0ABS9EGN9_9FLAO</name>
<evidence type="ECO:0000256" key="3">
    <source>
        <dbReference type="ARBA" id="ARBA00022729"/>
    </source>
</evidence>
<reference evidence="4" key="1">
    <citation type="submission" date="2022-01" db="EMBL/GenBank/DDBJ databases">
        <title>Gillisia lutea sp. nov., isolated from marine plastic residues from the Malvarosa beach (Valencia, Spain).</title>
        <authorList>
            <person name="Vidal-Verdu A."/>
            <person name="Molina-Menor E."/>
            <person name="Satari L."/>
            <person name="Pascual J."/>
            <person name="Pereto J."/>
            <person name="Porcar M."/>
        </authorList>
    </citation>
    <scope>NUCLEOTIDE SEQUENCE</scope>
    <source>
        <strain evidence="4">M10.2A</strain>
    </source>
</reference>
<comment type="caution">
    <text evidence="4">The sequence shown here is derived from an EMBL/GenBank/DDBJ whole genome shotgun (WGS) entry which is preliminary data.</text>
</comment>
<sequence>MKSITLLFFLIIAGCFYTQAQELVYRPVNSAFGGNPYNYQWLLSSAQSQNGFKDPNASGSEELTELEQFTKSLNSQLLGQVTRQLFTDQFGNSGLQPGSYTFGSLAVDIYPSDQGLVINILDTNTGEQTQIIIPN</sequence>
<keyword evidence="3" id="KW-0732">Signal</keyword>
<evidence type="ECO:0000313" key="4">
    <source>
        <dbReference type="EMBL" id="MCF4102050.1"/>
    </source>
</evidence>
<dbReference type="InterPro" id="IPR018893">
    <property type="entry name" value="T8SS_CsgF"/>
</dbReference>
<evidence type="ECO:0000256" key="2">
    <source>
        <dbReference type="ARBA" id="ARBA00014031"/>
    </source>
</evidence>
<dbReference type="Pfam" id="PF10614">
    <property type="entry name" value="CsgF"/>
    <property type="match status" value="1"/>
</dbReference>
<dbReference type="Proteomes" id="UP001179363">
    <property type="component" value="Unassembled WGS sequence"/>
</dbReference>
<evidence type="ECO:0000313" key="5">
    <source>
        <dbReference type="Proteomes" id="UP001179363"/>
    </source>
</evidence>
<proteinExistence type="predicted"/>